<dbReference type="PANTHER" id="PTHR33258">
    <property type="entry name" value="TRANSPOSASE INSL FOR INSERTION SEQUENCE ELEMENT IS186A-RELATED"/>
    <property type="match status" value="1"/>
</dbReference>
<protein>
    <recommendedName>
        <fullName evidence="3">IS4 family transposase</fullName>
    </recommendedName>
</protein>
<organism evidence="1 2">
    <name type="scientific">Variovorax humicola</name>
    <dbReference type="NCBI Taxonomy" id="1769758"/>
    <lineage>
        <taxon>Bacteria</taxon>
        <taxon>Pseudomonadati</taxon>
        <taxon>Pseudomonadota</taxon>
        <taxon>Betaproteobacteria</taxon>
        <taxon>Burkholderiales</taxon>
        <taxon>Comamonadaceae</taxon>
        <taxon>Variovorax</taxon>
    </lineage>
</organism>
<gene>
    <name evidence="1" type="ORF">WKW80_09105</name>
</gene>
<sequence>MQHSNSAVSLAAGMKSLPAADAAFADTQALWRFLSNPRVKPTDLAAPVLALAKLGIEQGCDGYALAVHDWSRLNYRTHTSKRDRVRMTHDTDVGYELQSTVLVADRDGSPIGAPTQNLRTAQGLLSSRWEGAQEPASHLDELSLRLLWLDRQGLGRALVHVVDREADSIRHLRAWNAQGSLWLVRVKDSGPVQWGERTVKLSEVGQQLSYERVRMVQHQGREAEQWVASTSVVVSKKAKPKKRLDAQGRCIGGTVPGAPLTARLVVSQVREASGKVLAQWYLLSNVDDSVQAATLALWYYWRWRIESYFKLLKGAGQQIEHWEQESAEAIFKRLLIASQACALAWRLMRAQGEFAEQTRAFLIRLSGRQMKRNTPVTASALLSGLYMLFAMNETLQHYSPEQIAQFVREARAMPP</sequence>
<dbReference type="SUPFAM" id="SSF53098">
    <property type="entry name" value="Ribonuclease H-like"/>
    <property type="match status" value="1"/>
</dbReference>
<proteinExistence type="predicted"/>
<evidence type="ECO:0000313" key="1">
    <source>
        <dbReference type="EMBL" id="MEJ8822196.1"/>
    </source>
</evidence>
<comment type="caution">
    <text evidence="1">The sequence shown here is derived from an EMBL/GenBank/DDBJ whole genome shotgun (WGS) entry which is preliminary data.</text>
</comment>
<dbReference type="RefSeq" id="WP_340363247.1">
    <property type="nucleotide sequence ID" value="NZ_JBBKZV010000004.1"/>
</dbReference>
<dbReference type="Gene3D" id="3.90.350.10">
    <property type="entry name" value="Transposase Inhibitor Protein From Tn5, Chain A, domain 1"/>
    <property type="match status" value="1"/>
</dbReference>
<keyword evidence="2" id="KW-1185">Reference proteome</keyword>
<dbReference type="EMBL" id="JBBKZV010000004">
    <property type="protein sequence ID" value="MEJ8822196.1"/>
    <property type="molecule type" value="Genomic_DNA"/>
</dbReference>
<name>A0ABU8VWK0_9BURK</name>
<accession>A0ABU8VWK0</accession>
<dbReference type="PANTHER" id="PTHR33258:SF1">
    <property type="entry name" value="TRANSPOSASE INSL FOR INSERTION SEQUENCE ELEMENT IS186A-RELATED"/>
    <property type="match status" value="1"/>
</dbReference>
<evidence type="ECO:0000313" key="2">
    <source>
        <dbReference type="Proteomes" id="UP001363010"/>
    </source>
</evidence>
<dbReference type="InterPro" id="IPR012337">
    <property type="entry name" value="RNaseH-like_sf"/>
</dbReference>
<evidence type="ECO:0008006" key="3">
    <source>
        <dbReference type="Google" id="ProtNLM"/>
    </source>
</evidence>
<reference evidence="1 2" key="1">
    <citation type="submission" date="2024-03" db="EMBL/GenBank/DDBJ databases">
        <title>Novel species of the genus Variovorax.</title>
        <authorList>
            <person name="Liu Q."/>
            <person name="Xin Y.-H."/>
        </authorList>
    </citation>
    <scope>NUCLEOTIDE SEQUENCE [LARGE SCALE GENOMIC DNA]</scope>
    <source>
        <strain evidence="1 2">KACC 18501</strain>
    </source>
</reference>
<dbReference type="Proteomes" id="UP001363010">
    <property type="component" value="Unassembled WGS sequence"/>
</dbReference>